<proteinExistence type="predicted"/>
<dbReference type="RefSeq" id="WP_021710345.1">
    <property type="nucleotide sequence ID" value="NZ_BAOB01000163.1"/>
</dbReference>
<dbReference type="AlphaFoldDB" id="U3CE49"/>
<keyword evidence="2" id="KW-1185">Reference proteome</keyword>
<comment type="caution">
    <text evidence="1">The sequence shown here is derived from an EMBL/GenBank/DDBJ whole genome shotgun (WGS) entry which is preliminary data.</text>
</comment>
<sequence length="81" mass="9409">MNTLNYPSISRQQWQQLTQMIESKFAIVIDSEQGQAKSNGFRFSWAYNSQQQALELICNEKPIFVPYTLIKHQVDSLVSQL</sequence>
<reference evidence="1 2" key="1">
    <citation type="submission" date="2013-09" db="EMBL/GenBank/DDBJ databases">
        <title>Whole genome shotgun sequence of Vibrio azureus NBRC 104587.</title>
        <authorList>
            <person name="Isaki S."/>
            <person name="Hosoyama A."/>
            <person name="Numata M."/>
            <person name="Hashimoto M."/>
            <person name="Hosoyama Y."/>
            <person name="Tsuchikane K."/>
            <person name="Noguchi M."/>
            <person name="Hirakata S."/>
            <person name="Ichikawa N."/>
            <person name="Ohji S."/>
            <person name="Yamazoe A."/>
            <person name="Fujita N."/>
        </authorList>
    </citation>
    <scope>NUCLEOTIDE SEQUENCE [LARGE SCALE GENOMIC DNA]</scope>
    <source>
        <strain evidence="1 2">NBRC 104587</strain>
    </source>
</reference>
<accession>U3CE49</accession>
<gene>
    <name evidence="1" type="ORF">VAZ01S_048_00040</name>
</gene>
<evidence type="ECO:0000313" key="2">
    <source>
        <dbReference type="Proteomes" id="UP000016567"/>
    </source>
</evidence>
<organism evidence="1 2">
    <name type="scientific">Vibrio azureus NBRC 104587</name>
    <dbReference type="NCBI Taxonomy" id="1219077"/>
    <lineage>
        <taxon>Bacteria</taxon>
        <taxon>Pseudomonadati</taxon>
        <taxon>Pseudomonadota</taxon>
        <taxon>Gammaproteobacteria</taxon>
        <taxon>Vibrionales</taxon>
        <taxon>Vibrionaceae</taxon>
        <taxon>Vibrio</taxon>
    </lineage>
</organism>
<dbReference type="Proteomes" id="UP000016567">
    <property type="component" value="Unassembled WGS sequence"/>
</dbReference>
<protein>
    <submittedName>
        <fullName evidence="1">Uncharacterized protein</fullName>
    </submittedName>
</protein>
<evidence type="ECO:0000313" key="1">
    <source>
        <dbReference type="EMBL" id="GAD76598.1"/>
    </source>
</evidence>
<dbReference type="STRING" id="1219077.VAZ01S_048_00040"/>
<name>U3CE49_9VIBR</name>
<dbReference type="EMBL" id="BATL01000048">
    <property type="protein sequence ID" value="GAD76598.1"/>
    <property type="molecule type" value="Genomic_DNA"/>
</dbReference>